<dbReference type="PANTHER" id="PTHR45937:SF1">
    <property type="entry name" value="ASPARAGINE SYNTHETASE DOMAIN-CONTAINING PROTEIN 1"/>
    <property type="match status" value="1"/>
</dbReference>
<dbReference type="InterPro" id="IPR014729">
    <property type="entry name" value="Rossmann-like_a/b/a_fold"/>
</dbReference>
<evidence type="ECO:0000256" key="1">
    <source>
        <dbReference type="ARBA" id="ARBA00022605"/>
    </source>
</evidence>
<keyword evidence="3" id="KW-0315">Glutamine amidotransferase</keyword>
<evidence type="ECO:0000256" key="3">
    <source>
        <dbReference type="ARBA" id="ARBA00022962"/>
    </source>
</evidence>
<dbReference type="InterPro" id="IPR029055">
    <property type="entry name" value="Ntn_hydrolases_N"/>
</dbReference>
<feature type="region of interest" description="Disordered" evidence="4">
    <location>
        <begin position="279"/>
        <end position="321"/>
    </location>
</feature>
<dbReference type="GO" id="GO:0004066">
    <property type="term" value="F:asparagine synthase (glutamine-hydrolyzing) activity"/>
    <property type="evidence" value="ECO:0007669"/>
    <property type="project" value="InterPro"/>
</dbReference>
<comment type="caution">
    <text evidence="6">The sequence shown here is derived from an EMBL/GenBank/DDBJ whole genome shotgun (WGS) entry which is preliminary data.</text>
</comment>
<dbReference type="PANTHER" id="PTHR45937">
    <property type="entry name" value="ASPARAGINE SYNTHETASE DOMAIN-CONTAINING PROTEIN 1"/>
    <property type="match status" value="1"/>
</dbReference>
<organism evidence="6 7">
    <name type="scientific">Powellomyces hirtus</name>
    <dbReference type="NCBI Taxonomy" id="109895"/>
    <lineage>
        <taxon>Eukaryota</taxon>
        <taxon>Fungi</taxon>
        <taxon>Fungi incertae sedis</taxon>
        <taxon>Chytridiomycota</taxon>
        <taxon>Chytridiomycota incertae sedis</taxon>
        <taxon>Chytridiomycetes</taxon>
        <taxon>Spizellomycetales</taxon>
        <taxon>Powellomycetaceae</taxon>
        <taxon>Powellomyces</taxon>
    </lineage>
</organism>
<feature type="domain" description="Asparagine synthetase" evidence="5">
    <location>
        <begin position="431"/>
        <end position="525"/>
    </location>
</feature>
<evidence type="ECO:0000256" key="2">
    <source>
        <dbReference type="ARBA" id="ARBA00022888"/>
    </source>
</evidence>
<dbReference type="STRING" id="109895.A0A507E5N5"/>
<sequence length="549" mass="59815">MIGDSGNILCFNGELFGGLDVPMQSNDTTVLSRALDAATSCNDNAANEIGFLKVVSSLQGPWAIVYFYPEAKRLFFGRDFLGRRSLLWRFPASPDEPFLIASVSPTEGSDAAQFATGWEEVPADGIYSFDFSSIDPNVALDLTQLRSILIHHPWGTGLDPTIDSILKAPFDRIDATVPESSVLMPLDQSDISAGSLPSLSLAPGMSSAVSELEQVLADAVRLRLESIPSPTAAGAPRLAILFSGGLDCICLAALADRFLPPGEPCDLLNVAFQNPRRQQALENQRKDKTKKGNSSLAEAGSGTSSRGDSNDTAGSASAQYDVPDRLTGRAGVVELTARYPNRPWQFVEIDVPYEEAVAARGHVMALMKPLNTEMDLSIAIAFWFASRGRGHITSQDGTLLPYESTPKVLLSGLGADEQLAGYSRHRGAFEQRGWEGLIREVQLDIDRISSRNLGRDDRIVSDHGKEIRFPYLSERVISTLNAIPMHLKADMRLPRGIGEKLLLRQLCRERFGLHRASREPKRAVQFGARSAKMEMGTRSIRGGDTLKAD</sequence>
<dbReference type="Gene3D" id="3.40.50.620">
    <property type="entry name" value="HUPs"/>
    <property type="match status" value="1"/>
</dbReference>
<proteinExistence type="predicted"/>
<name>A0A507E5N5_9FUNG</name>
<evidence type="ECO:0000256" key="4">
    <source>
        <dbReference type="SAM" id="MobiDB-lite"/>
    </source>
</evidence>
<reference evidence="6 7" key="1">
    <citation type="journal article" date="2019" name="Sci. Rep.">
        <title>Comparative genomics of chytrid fungi reveal insights into the obligate biotrophic and pathogenic lifestyle of Synchytrium endobioticum.</title>
        <authorList>
            <person name="van de Vossenberg B.T.L.H."/>
            <person name="Warris S."/>
            <person name="Nguyen H.D.T."/>
            <person name="van Gent-Pelzer M.P.E."/>
            <person name="Joly D.L."/>
            <person name="van de Geest H.C."/>
            <person name="Bonants P.J.M."/>
            <person name="Smith D.S."/>
            <person name="Levesque C.A."/>
            <person name="van der Lee T.A.J."/>
        </authorList>
    </citation>
    <scope>NUCLEOTIDE SEQUENCE [LARGE SCALE GENOMIC DNA]</scope>
    <source>
        <strain evidence="6 7">CBS 809.83</strain>
    </source>
</reference>
<gene>
    <name evidence="6" type="ORF">PhCBS80983_g02639</name>
</gene>
<dbReference type="InterPro" id="IPR051857">
    <property type="entry name" value="Asn_synthetase_domain"/>
</dbReference>
<keyword evidence="1" id="KW-0028">Amino-acid biosynthesis</keyword>
<keyword evidence="7" id="KW-1185">Reference proteome</keyword>
<dbReference type="Pfam" id="PF00733">
    <property type="entry name" value="Asn_synthase"/>
    <property type="match status" value="1"/>
</dbReference>
<protein>
    <recommendedName>
        <fullName evidence="5">Asparagine synthetase domain-containing protein</fullName>
    </recommendedName>
</protein>
<dbReference type="EMBL" id="QEAQ01000028">
    <property type="protein sequence ID" value="TPX59166.1"/>
    <property type="molecule type" value="Genomic_DNA"/>
</dbReference>
<dbReference type="GO" id="GO:0006529">
    <property type="term" value="P:asparagine biosynthetic process"/>
    <property type="evidence" value="ECO:0007669"/>
    <property type="project" value="UniProtKB-KW"/>
</dbReference>
<dbReference type="SUPFAM" id="SSF52402">
    <property type="entry name" value="Adenine nucleotide alpha hydrolases-like"/>
    <property type="match status" value="1"/>
</dbReference>
<evidence type="ECO:0000259" key="5">
    <source>
        <dbReference type="Pfam" id="PF00733"/>
    </source>
</evidence>
<evidence type="ECO:0000313" key="6">
    <source>
        <dbReference type="EMBL" id="TPX59166.1"/>
    </source>
</evidence>
<accession>A0A507E5N5</accession>
<dbReference type="Gene3D" id="3.60.20.10">
    <property type="entry name" value="Glutamine Phosphoribosylpyrophosphate, subunit 1, domain 1"/>
    <property type="match status" value="1"/>
</dbReference>
<evidence type="ECO:0000313" key="7">
    <source>
        <dbReference type="Proteomes" id="UP000318582"/>
    </source>
</evidence>
<dbReference type="AlphaFoldDB" id="A0A507E5N5"/>
<dbReference type="CDD" id="cd01991">
    <property type="entry name" value="Asn_synthase_B_C"/>
    <property type="match status" value="1"/>
</dbReference>
<dbReference type="Proteomes" id="UP000318582">
    <property type="component" value="Unassembled WGS sequence"/>
</dbReference>
<keyword evidence="2" id="KW-0061">Asparagine biosynthesis</keyword>
<dbReference type="InterPro" id="IPR001962">
    <property type="entry name" value="Asn_synthase"/>
</dbReference>
<dbReference type="SUPFAM" id="SSF56235">
    <property type="entry name" value="N-terminal nucleophile aminohydrolases (Ntn hydrolases)"/>
    <property type="match status" value="1"/>
</dbReference>
<feature type="compositionally biased region" description="Polar residues" evidence="4">
    <location>
        <begin position="292"/>
        <end position="318"/>
    </location>
</feature>